<dbReference type="GO" id="GO:0043161">
    <property type="term" value="P:proteasome-mediated ubiquitin-dependent protein catabolic process"/>
    <property type="evidence" value="ECO:0007669"/>
    <property type="project" value="InterPro"/>
</dbReference>
<dbReference type="InterPro" id="IPR045098">
    <property type="entry name" value="Fyv10_fam"/>
</dbReference>
<dbReference type="GO" id="GO:0034657">
    <property type="term" value="C:GID complex"/>
    <property type="evidence" value="ECO:0007669"/>
    <property type="project" value="TreeGrafter"/>
</dbReference>
<feature type="zinc finger region" description="RING-Gid-type" evidence="10">
    <location>
        <begin position="328"/>
        <end position="397"/>
    </location>
</feature>
<feature type="domain" description="CTLH" evidence="11">
    <location>
        <begin position="151"/>
        <end position="208"/>
    </location>
</feature>
<proteinExistence type="predicted"/>
<dbReference type="SMART" id="SM00667">
    <property type="entry name" value="LisH"/>
    <property type="match status" value="1"/>
</dbReference>
<organism evidence="13 14">
    <name type="scientific">Polyplax serrata</name>
    <name type="common">Common mouse louse</name>
    <dbReference type="NCBI Taxonomy" id="468196"/>
    <lineage>
        <taxon>Eukaryota</taxon>
        <taxon>Metazoa</taxon>
        <taxon>Ecdysozoa</taxon>
        <taxon>Arthropoda</taxon>
        <taxon>Hexapoda</taxon>
        <taxon>Insecta</taxon>
        <taxon>Pterygota</taxon>
        <taxon>Neoptera</taxon>
        <taxon>Paraneoptera</taxon>
        <taxon>Psocodea</taxon>
        <taxon>Troctomorpha</taxon>
        <taxon>Phthiraptera</taxon>
        <taxon>Anoplura</taxon>
        <taxon>Polyplacidae</taxon>
        <taxon>Polyplax</taxon>
    </lineage>
</organism>
<dbReference type="PANTHER" id="PTHR12170:SF2">
    <property type="entry name" value="E3 UBIQUITIN-PROTEIN TRANSFERASE MAEA"/>
    <property type="match status" value="1"/>
</dbReference>
<dbReference type="EMBL" id="JAWJWE010000006">
    <property type="protein sequence ID" value="KAK6632855.1"/>
    <property type="molecule type" value="Genomic_DNA"/>
</dbReference>
<dbReference type="GO" id="GO:0043249">
    <property type="term" value="P:erythrocyte maturation"/>
    <property type="evidence" value="ECO:0007669"/>
    <property type="project" value="UniProtKB-KW"/>
</dbReference>
<keyword evidence="8" id="KW-0265">Erythrocyte maturation</keyword>
<dbReference type="GO" id="GO:0061630">
    <property type="term" value="F:ubiquitin protein ligase activity"/>
    <property type="evidence" value="ECO:0007669"/>
    <property type="project" value="InterPro"/>
</dbReference>
<feature type="domain" description="RING-Gid-type" evidence="12">
    <location>
        <begin position="328"/>
        <end position="397"/>
    </location>
</feature>
<gene>
    <name evidence="13" type="ORF">RUM43_012594</name>
</gene>
<keyword evidence="5" id="KW-0479">Metal-binding</keyword>
<dbReference type="CDD" id="cd16659">
    <property type="entry name" value="RING-Ubox_Emp"/>
    <property type="match status" value="1"/>
</dbReference>
<name>A0AAN8PHV6_POLSC</name>
<evidence type="ECO:0000256" key="3">
    <source>
        <dbReference type="ARBA" id="ARBA00014384"/>
    </source>
</evidence>
<dbReference type="GO" id="GO:0008270">
    <property type="term" value="F:zinc ion binding"/>
    <property type="evidence" value="ECO:0007669"/>
    <property type="project" value="UniProtKB-KW"/>
</dbReference>
<evidence type="ECO:0000256" key="2">
    <source>
        <dbReference type="ARBA" id="ARBA00004496"/>
    </source>
</evidence>
<dbReference type="PROSITE" id="PS51867">
    <property type="entry name" value="ZF_RING_GID"/>
    <property type="match status" value="1"/>
</dbReference>
<protein>
    <recommendedName>
        <fullName evidence="3">E3 ubiquitin-protein transferase MAEA</fullName>
    </recommendedName>
    <alternativeName>
        <fullName evidence="9">Macrophage erythroblast attacher</fullName>
    </alternativeName>
</protein>
<dbReference type="Proteomes" id="UP001372834">
    <property type="component" value="Unassembled WGS sequence"/>
</dbReference>
<sequence length="412" mass="46916">MADVKSLEHPTLKVPYELLNKKFRAAQKTLDREVSHVQAAALDLEKGLQDETVGAGEISRLLGGMVERLQVFKRKAEESISEELQAGYVCKRRLEHLKEAVGDTNSATVAQWRRARLDRMLVEYFLRQGYYGSATCLAHSSQLRDLTNIDVFLVSREVENSLAEHETSKCLAWCHDNKSKLRKLKSSMEFNIRIQEFVELIRADRRVDAVKHARKHLSTCEKDQLPAVQHAMALLALPLTTQLSPYKELLSLERWDRLIEQFRQENYRLFQLSPQSTFTVTLQAGLSALKTPYPFMHFDIITFAPFNSAHLANHIRFIGAKEFRNSSCPVCQDNLNQLAANLPFANCSQSRLICAISGRPLNEHNTPMALPNGYVYGDEALSQMAAENNGQVICPKTKEVYPYKKLEKVYVM</sequence>
<keyword evidence="6 10" id="KW-0863">Zinc-finger</keyword>
<evidence type="ECO:0000256" key="9">
    <source>
        <dbReference type="ARBA" id="ARBA00029678"/>
    </source>
</evidence>
<dbReference type="PROSITE" id="PS50897">
    <property type="entry name" value="CTLH"/>
    <property type="match status" value="1"/>
</dbReference>
<evidence type="ECO:0000313" key="13">
    <source>
        <dbReference type="EMBL" id="KAK6632855.1"/>
    </source>
</evidence>
<dbReference type="AlphaFoldDB" id="A0AAN8PHV6"/>
<dbReference type="InterPro" id="IPR044063">
    <property type="entry name" value="ZF_RING_GID"/>
</dbReference>
<dbReference type="InterPro" id="IPR013144">
    <property type="entry name" value="CRA_dom"/>
</dbReference>
<reference evidence="13 14" key="1">
    <citation type="submission" date="2023-10" db="EMBL/GenBank/DDBJ databases">
        <title>Genomes of two closely related lineages of the louse Polyplax serrata with different host specificities.</title>
        <authorList>
            <person name="Martinu J."/>
            <person name="Tarabai H."/>
            <person name="Stefka J."/>
            <person name="Hypsa V."/>
        </authorList>
    </citation>
    <scope>NUCLEOTIDE SEQUENCE [LARGE SCALE GENOMIC DNA]</scope>
    <source>
        <strain evidence="13">HR10_N</strain>
    </source>
</reference>
<evidence type="ECO:0000256" key="10">
    <source>
        <dbReference type="PROSITE-ProRule" id="PRU01215"/>
    </source>
</evidence>
<comment type="caution">
    <text evidence="13">The sequence shown here is derived from an EMBL/GenBank/DDBJ whole genome shotgun (WGS) entry which is preliminary data.</text>
</comment>
<evidence type="ECO:0000256" key="4">
    <source>
        <dbReference type="ARBA" id="ARBA00022490"/>
    </source>
</evidence>
<dbReference type="PANTHER" id="PTHR12170">
    <property type="entry name" value="MACROPHAGE ERYTHROBLAST ATTACHER-RELATED"/>
    <property type="match status" value="1"/>
</dbReference>
<dbReference type="InterPro" id="IPR006595">
    <property type="entry name" value="CTLH_C"/>
</dbReference>
<evidence type="ECO:0000313" key="14">
    <source>
        <dbReference type="Proteomes" id="UP001372834"/>
    </source>
</evidence>
<dbReference type="GO" id="GO:0016363">
    <property type="term" value="C:nuclear matrix"/>
    <property type="evidence" value="ECO:0007669"/>
    <property type="project" value="UniProtKB-SubCell"/>
</dbReference>
<dbReference type="SMART" id="SM00757">
    <property type="entry name" value="CRA"/>
    <property type="match status" value="1"/>
</dbReference>
<comment type="subcellular location">
    <subcellularLocation>
        <location evidence="2">Cytoplasm</location>
    </subcellularLocation>
    <subcellularLocation>
        <location evidence="1">Nucleus matrix</location>
    </subcellularLocation>
</comment>
<dbReference type="PROSITE" id="PS50896">
    <property type="entry name" value="LISH"/>
    <property type="match status" value="1"/>
</dbReference>
<dbReference type="InterPro" id="IPR024964">
    <property type="entry name" value="CTLH/CRA"/>
</dbReference>
<evidence type="ECO:0000259" key="12">
    <source>
        <dbReference type="PROSITE" id="PS51867"/>
    </source>
</evidence>
<evidence type="ECO:0000256" key="6">
    <source>
        <dbReference type="ARBA" id="ARBA00022771"/>
    </source>
</evidence>
<dbReference type="GO" id="GO:0005737">
    <property type="term" value="C:cytoplasm"/>
    <property type="evidence" value="ECO:0007669"/>
    <property type="project" value="UniProtKB-SubCell"/>
</dbReference>
<keyword evidence="7" id="KW-0862">Zinc</keyword>
<evidence type="ECO:0000259" key="11">
    <source>
        <dbReference type="PROSITE" id="PS50897"/>
    </source>
</evidence>
<dbReference type="InterPro" id="IPR006594">
    <property type="entry name" value="LisH"/>
</dbReference>
<evidence type="ECO:0000256" key="1">
    <source>
        <dbReference type="ARBA" id="ARBA00004109"/>
    </source>
</evidence>
<keyword evidence="4" id="KW-0963">Cytoplasm</keyword>
<dbReference type="Pfam" id="PF10607">
    <property type="entry name" value="CTLH"/>
    <property type="match status" value="1"/>
</dbReference>
<evidence type="ECO:0000256" key="8">
    <source>
        <dbReference type="ARBA" id="ARBA00023057"/>
    </source>
</evidence>
<accession>A0AAN8PHV6</accession>
<evidence type="ECO:0000256" key="5">
    <source>
        <dbReference type="ARBA" id="ARBA00022723"/>
    </source>
</evidence>
<evidence type="ECO:0000256" key="7">
    <source>
        <dbReference type="ARBA" id="ARBA00022833"/>
    </source>
</evidence>
<dbReference type="SUPFAM" id="SSF57850">
    <property type="entry name" value="RING/U-box"/>
    <property type="match status" value="1"/>
</dbReference>
<dbReference type="SMART" id="SM00668">
    <property type="entry name" value="CTLH"/>
    <property type="match status" value="1"/>
</dbReference>